<sequence>MSSSSSSPIKKKKGVSRPSLVILSTVDQPTPYQLKKFTLKEHTPNFFSLQTVGNDIRNRDIQLFNDEEPLPENFSSLNPENSKSDKNTPNSPNKNGSSGLIQLEDDDSSDGINSPIQSPKSSPAKSKILVFSKKSPQKDQNYDSEDEYSDDSDENNSNKNSSSQIKPPPLMQNVPKFEKRNKNGESAKKNTKQTSFKDINSFLANLDRITREFANDSLQQGDNKLENYIWLSTIWAYGFGDENYKKLNEVLNIIATNPDDLEKYSFGNLCRASYDLKNMGIESNGEPIIQSNYAIKGDHCSGKSTYIADSSLQYLIYSAAAQDYERLFVVTFDFSSMDENTDMWTLYHYIVERSLNAIGCQVPEISLNLSSLRKAFCQIADRVPPKINIKPNTSEDIKVCLKKAHDFITELYQLSESNETEFMHRVVRIPLFLSEIFNFNRVFAVVDDLNNMNFDLHLDNDYENAINLFIEFLNEVEYICCSKSGEIFDFLTNLKKIVRIDSNVKRIKNYDSKDIFNVLRSPGDLGSTAPSVATSAFSVLADPTTMKNRFINHLDTNNVSFAENFYDVCDDHSKRKLSRVARLQSAHKQNWLTNVWRLYDNSNITDESLISLFKYHAHADYSIDPLDGGLIQSAKDTLRKFMRSEGGISFYVKTVITGPPKSGKSTFIKTVLMRHFTDLITTGVFKSTFIVTYDIKRIPNSPTVSDLYHFFANSTISALQVQRADIGPYFPSIVKAFDNIESGARPKLPKPLTTQNYMRRPLKDLESLLCELYDSHKSNKVKFLQISVELPQRISDIFQFSNTLMICDHLDFSDFEIQCYEEDSKTKVNILSLIKSLISRTQFVASMDSNSCHNMLSPLNGNDTDLSHSCEIVNIAGMCQASTPSDILVHLSDGKSFKITKEHTGGYPAYVWMFEDAIKEISSVQELNGVHQEIGQKKLSAIINNLIKSMFEMQEDQKLDIQNCSLIMTN</sequence>
<dbReference type="OrthoDB" id="10668792at2759"/>
<reference evidence="2" key="1">
    <citation type="submission" date="2006-10" db="EMBL/GenBank/DDBJ databases">
        <authorList>
            <person name="Amadeo P."/>
            <person name="Zhao Q."/>
            <person name="Wortman J."/>
            <person name="Fraser-Liggett C."/>
            <person name="Carlton J."/>
        </authorList>
    </citation>
    <scope>NUCLEOTIDE SEQUENCE</scope>
    <source>
        <strain evidence="2">G3</strain>
    </source>
</reference>
<gene>
    <name evidence="2" type="ORF">TVAG_427080</name>
</gene>
<dbReference type="EMBL" id="DS113910">
    <property type="protein sequence ID" value="EAX93480.1"/>
    <property type="molecule type" value="Genomic_DNA"/>
</dbReference>
<dbReference type="AlphaFoldDB" id="A2FNP1"/>
<feature type="compositionally biased region" description="Polar residues" evidence="1">
    <location>
        <begin position="73"/>
        <end position="100"/>
    </location>
</feature>
<name>A2FNP1_TRIV3</name>
<feature type="region of interest" description="Disordered" evidence="1">
    <location>
        <begin position="1"/>
        <end position="27"/>
    </location>
</feature>
<proteinExistence type="predicted"/>
<feature type="compositionally biased region" description="Basic and acidic residues" evidence="1">
    <location>
        <begin position="176"/>
        <end position="188"/>
    </location>
</feature>
<dbReference type="InParanoid" id="A2FNP1"/>
<evidence type="ECO:0000256" key="1">
    <source>
        <dbReference type="SAM" id="MobiDB-lite"/>
    </source>
</evidence>
<dbReference type="KEGG" id="tva:4751198"/>
<feature type="region of interest" description="Disordered" evidence="1">
    <location>
        <begin position="60"/>
        <end position="194"/>
    </location>
</feature>
<protein>
    <submittedName>
        <fullName evidence="2">Uncharacterized protein</fullName>
    </submittedName>
</protein>
<evidence type="ECO:0000313" key="2">
    <source>
        <dbReference type="EMBL" id="EAX93480.1"/>
    </source>
</evidence>
<dbReference type="VEuPathDB" id="TrichDB:TVAGG3_0417120"/>
<organism evidence="2 3">
    <name type="scientific">Trichomonas vaginalis (strain ATCC PRA-98 / G3)</name>
    <dbReference type="NCBI Taxonomy" id="412133"/>
    <lineage>
        <taxon>Eukaryota</taxon>
        <taxon>Metamonada</taxon>
        <taxon>Parabasalia</taxon>
        <taxon>Trichomonadida</taxon>
        <taxon>Trichomonadidae</taxon>
        <taxon>Trichomonas</taxon>
    </lineage>
</organism>
<evidence type="ECO:0000313" key="3">
    <source>
        <dbReference type="Proteomes" id="UP000001542"/>
    </source>
</evidence>
<accession>A2FNP1</accession>
<feature type="compositionally biased region" description="Acidic residues" evidence="1">
    <location>
        <begin position="142"/>
        <end position="154"/>
    </location>
</feature>
<dbReference type="RefSeq" id="XP_001306410.1">
    <property type="nucleotide sequence ID" value="XM_001306409.1"/>
</dbReference>
<feature type="compositionally biased region" description="Polar residues" evidence="1">
    <location>
        <begin position="110"/>
        <end position="124"/>
    </location>
</feature>
<dbReference type="VEuPathDB" id="TrichDB:TVAG_427080"/>
<keyword evidence="3" id="KW-1185">Reference proteome</keyword>
<reference evidence="2" key="2">
    <citation type="journal article" date="2007" name="Science">
        <title>Draft genome sequence of the sexually transmitted pathogen Trichomonas vaginalis.</title>
        <authorList>
            <person name="Carlton J.M."/>
            <person name="Hirt R.P."/>
            <person name="Silva J.C."/>
            <person name="Delcher A.L."/>
            <person name="Schatz M."/>
            <person name="Zhao Q."/>
            <person name="Wortman J.R."/>
            <person name="Bidwell S.L."/>
            <person name="Alsmark U.C.M."/>
            <person name="Besteiro S."/>
            <person name="Sicheritz-Ponten T."/>
            <person name="Noel C.J."/>
            <person name="Dacks J.B."/>
            <person name="Foster P.G."/>
            <person name="Simillion C."/>
            <person name="Van de Peer Y."/>
            <person name="Miranda-Saavedra D."/>
            <person name="Barton G.J."/>
            <person name="Westrop G.D."/>
            <person name="Mueller S."/>
            <person name="Dessi D."/>
            <person name="Fiori P.L."/>
            <person name="Ren Q."/>
            <person name="Paulsen I."/>
            <person name="Zhang H."/>
            <person name="Bastida-Corcuera F.D."/>
            <person name="Simoes-Barbosa A."/>
            <person name="Brown M.T."/>
            <person name="Hayes R.D."/>
            <person name="Mukherjee M."/>
            <person name="Okumura C.Y."/>
            <person name="Schneider R."/>
            <person name="Smith A.J."/>
            <person name="Vanacova S."/>
            <person name="Villalvazo M."/>
            <person name="Haas B.J."/>
            <person name="Pertea M."/>
            <person name="Feldblyum T.V."/>
            <person name="Utterback T.R."/>
            <person name="Shu C.L."/>
            <person name="Osoegawa K."/>
            <person name="de Jong P.J."/>
            <person name="Hrdy I."/>
            <person name="Horvathova L."/>
            <person name="Zubacova Z."/>
            <person name="Dolezal P."/>
            <person name="Malik S.B."/>
            <person name="Logsdon J.M. Jr."/>
            <person name="Henze K."/>
            <person name="Gupta A."/>
            <person name="Wang C.C."/>
            <person name="Dunne R.L."/>
            <person name="Upcroft J.A."/>
            <person name="Upcroft P."/>
            <person name="White O."/>
            <person name="Salzberg S.L."/>
            <person name="Tang P."/>
            <person name="Chiu C.-H."/>
            <person name="Lee Y.-S."/>
            <person name="Embley T.M."/>
            <person name="Coombs G.H."/>
            <person name="Mottram J.C."/>
            <person name="Tachezy J."/>
            <person name="Fraser-Liggett C.M."/>
            <person name="Johnson P.J."/>
        </authorList>
    </citation>
    <scope>NUCLEOTIDE SEQUENCE [LARGE SCALE GENOMIC DNA]</scope>
    <source>
        <strain evidence="2">G3</strain>
    </source>
</reference>
<dbReference type="Proteomes" id="UP000001542">
    <property type="component" value="Unassembled WGS sequence"/>
</dbReference>